<dbReference type="AlphaFoldDB" id="A0A8B8CWA5"/>
<evidence type="ECO:0000313" key="2">
    <source>
        <dbReference type="RefSeq" id="XP_022320078.1"/>
    </source>
</evidence>
<evidence type="ECO:0000313" key="1">
    <source>
        <dbReference type="Proteomes" id="UP000694844"/>
    </source>
</evidence>
<proteinExistence type="predicted"/>
<name>A0A8B8CWA5_CRAVI</name>
<dbReference type="OrthoDB" id="44820at2759"/>
<dbReference type="InterPro" id="IPR018790">
    <property type="entry name" value="DUF2358"/>
</dbReference>
<reference evidence="2" key="1">
    <citation type="submission" date="2025-08" db="UniProtKB">
        <authorList>
            <consortium name="RefSeq"/>
        </authorList>
    </citation>
    <scope>IDENTIFICATION</scope>
    <source>
        <tissue evidence="2">Whole sample</tissue>
    </source>
</reference>
<accession>A0A8B8CWA5</accession>
<dbReference type="Proteomes" id="UP000694844">
    <property type="component" value="Chromosome 3"/>
</dbReference>
<protein>
    <submittedName>
        <fullName evidence="2">Uncharacterized protein LOC111122579</fullName>
    </submittedName>
</protein>
<dbReference type="GeneID" id="111122579"/>
<organism evidence="1 2">
    <name type="scientific">Crassostrea virginica</name>
    <name type="common">Eastern oyster</name>
    <dbReference type="NCBI Taxonomy" id="6565"/>
    <lineage>
        <taxon>Eukaryota</taxon>
        <taxon>Metazoa</taxon>
        <taxon>Spiralia</taxon>
        <taxon>Lophotrochozoa</taxon>
        <taxon>Mollusca</taxon>
        <taxon>Bivalvia</taxon>
        <taxon>Autobranchia</taxon>
        <taxon>Pteriomorphia</taxon>
        <taxon>Ostreida</taxon>
        <taxon>Ostreoidea</taxon>
        <taxon>Ostreidae</taxon>
        <taxon>Crassostrea</taxon>
    </lineage>
</organism>
<sequence>MMAFRIRCINQRIRACRSVGDFLQTPVITQTDRRVQSATTVTTSRVDRGVSVNHLEKISQQTAYPKDSFNKGNNFEDVGNFIDPKLPYRNDLIVKNKTKRVDHKKFMPHKEVCYARHDYLPVNNVLNNVEHQLGLQSHWMLKNLHISNAVPQETNFLFSAHGGTGGTPSNSDFEKERQKREEHLIMMKDFLEKSLPPIFEIGISYDAYSPNIVLENSYSGKKKVVLGLQNYKIEVYKLRGFTAIRFIHTRMCVLSTSCDLDENCVRVRWRILGLKQLTALRRLHVYGKFWKVSKIPDRDLEKDAVWYDGISYYYLNDEGLVNRHVITRVEEDNSRTVNPSVSMKERLTRKLGVLSSKQI</sequence>
<keyword evidence="1" id="KW-1185">Reference proteome</keyword>
<dbReference type="RefSeq" id="XP_022320078.1">
    <property type="nucleotide sequence ID" value="XM_022464370.1"/>
</dbReference>
<dbReference type="PANTHER" id="PTHR31094">
    <property type="entry name" value="RIKEN CDNA 2310061I04 GENE"/>
    <property type="match status" value="1"/>
</dbReference>
<dbReference type="Pfam" id="PF10184">
    <property type="entry name" value="DUF2358"/>
    <property type="match status" value="1"/>
</dbReference>
<gene>
    <name evidence="2" type="primary">LOC111122579</name>
</gene>
<dbReference type="KEGG" id="cvn:111122579"/>
<dbReference type="PANTHER" id="PTHR31094:SF2">
    <property type="entry name" value="RIKEN CDNA 2310061I04 GENE"/>
    <property type="match status" value="1"/>
</dbReference>